<protein>
    <submittedName>
        <fullName evidence="1">Uncharacterized protein</fullName>
    </submittedName>
</protein>
<gene>
    <name evidence="1" type="ORF">BZG36_05727</name>
</gene>
<dbReference type="Proteomes" id="UP000242875">
    <property type="component" value="Unassembled WGS sequence"/>
</dbReference>
<dbReference type="EMBL" id="MVBO01000538">
    <property type="protein sequence ID" value="OZJ01334.1"/>
    <property type="molecule type" value="Genomic_DNA"/>
</dbReference>
<reference evidence="1 2" key="1">
    <citation type="journal article" date="2017" name="Mycologia">
        <title>Bifiguratus adelaidae, gen. et sp. nov., a new member of Mucoromycotina in endophytic and soil-dwelling habitats.</title>
        <authorList>
            <person name="Torres-Cruz T.J."/>
            <person name="Billingsley Tobias T.L."/>
            <person name="Almatruk M."/>
            <person name="Hesse C."/>
            <person name="Kuske C.R."/>
            <person name="Desiro A."/>
            <person name="Benucci G.M."/>
            <person name="Bonito G."/>
            <person name="Stajich J.E."/>
            <person name="Dunlap C."/>
            <person name="Arnold A.E."/>
            <person name="Porras-Alfaro A."/>
        </authorList>
    </citation>
    <scope>NUCLEOTIDE SEQUENCE [LARGE SCALE GENOMIC DNA]</scope>
    <source>
        <strain evidence="1 2">AZ0501</strain>
    </source>
</reference>
<comment type="caution">
    <text evidence="1">The sequence shown here is derived from an EMBL/GenBank/DDBJ whole genome shotgun (WGS) entry which is preliminary data.</text>
</comment>
<evidence type="ECO:0000313" key="1">
    <source>
        <dbReference type="EMBL" id="OZJ01334.1"/>
    </source>
</evidence>
<organism evidence="1 2">
    <name type="scientific">Bifiguratus adelaidae</name>
    <dbReference type="NCBI Taxonomy" id="1938954"/>
    <lineage>
        <taxon>Eukaryota</taxon>
        <taxon>Fungi</taxon>
        <taxon>Fungi incertae sedis</taxon>
        <taxon>Mucoromycota</taxon>
        <taxon>Mucoromycotina</taxon>
        <taxon>Endogonomycetes</taxon>
        <taxon>Endogonales</taxon>
        <taxon>Endogonales incertae sedis</taxon>
        <taxon>Bifiguratus</taxon>
    </lineage>
</organism>
<keyword evidence="2" id="KW-1185">Reference proteome</keyword>
<sequence>MAFKITLPSTANTRDIRVAVRQECVLYNVPFEDIRLDKLDIYKARLSPSESNALLQEIKNGRRIANSEWKTSLLGDLGLLSHYFTKQPDKTAIHLIVDCTAAVKQRDKEAPRWSIDEVPRDTVIQEVDTFLLSKLKEFQRFDSRKF</sequence>
<evidence type="ECO:0000313" key="2">
    <source>
        <dbReference type="Proteomes" id="UP000242875"/>
    </source>
</evidence>
<proteinExistence type="predicted"/>
<accession>A0A261XSX4</accession>
<name>A0A261XSX4_9FUNG</name>
<feature type="non-terminal residue" evidence="1">
    <location>
        <position position="146"/>
    </location>
</feature>
<dbReference type="AlphaFoldDB" id="A0A261XSX4"/>
<dbReference type="OrthoDB" id="2393824at2759"/>